<protein>
    <submittedName>
        <fullName evidence="2">Lactate utilization protein C</fullName>
    </submittedName>
</protein>
<comment type="caution">
    <text evidence="2">The sequence shown here is derived from an EMBL/GenBank/DDBJ whole genome shotgun (WGS) entry which is preliminary data.</text>
</comment>
<dbReference type="Pfam" id="PF02589">
    <property type="entry name" value="LUD_dom"/>
    <property type="match status" value="1"/>
</dbReference>
<organism evidence="2 3">
    <name type="scientific">Desulfosporosinus fructosivorans</name>
    <dbReference type="NCBI Taxonomy" id="2018669"/>
    <lineage>
        <taxon>Bacteria</taxon>
        <taxon>Bacillati</taxon>
        <taxon>Bacillota</taxon>
        <taxon>Clostridia</taxon>
        <taxon>Eubacteriales</taxon>
        <taxon>Desulfitobacteriaceae</taxon>
        <taxon>Desulfosporosinus</taxon>
    </lineage>
</organism>
<dbReference type="EMBL" id="SPQQ01000008">
    <property type="protein sequence ID" value="TGE36380.1"/>
    <property type="molecule type" value="Genomic_DNA"/>
</dbReference>
<dbReference type="SUPFAM" id="SSF100950">
    <property type="entry name" value="NagB/RpiA/CoA transferase-like"/>
    <property type="match status" value="1"/>
</dbReference>
<dbReference type="Gene3D" id="3.40.50.10420">
    <property type="entry name" value="NagB/RpiA/CoA transferase-like"/>
    <property type="match status" value="1"/>
</dbReference>
<proteinExistence type="predicted"/>
<gene>
    <name evidence="2" type="ORF">E4K67_20870</name>
</gene>
<keyword evidence="3" id="KW-1185">Reference proteome</keyword>
<evidence type="ECO:0000313" key="3">
    <source>
        <dbReference type="Proteomes" id="UP000298460"/>
    </source>
</evidence>
<dbReference type="AlphaFoldDB" id="A0A4Z0R0V5"/>
<dbReference type="InterPro" id="IPR037171">
    <property type="entry name" value="NagB/RpiA_transferase-like"/>
</dbReference>
<dbReference type="Proteomes" id="UP000298460">
    <property type="component" value="Unassembled WGS sequence"/>
</dbReference>
<reference evidence="2 3" key="1">
    <citation type="submission" date="2019-03" db="EMBL/GenBank/DDBJ databases">
        <title>Draft Genome Sequence of Desulfosporosinus fructosivorans Strain 63.6F, Isolated from Marine Sediment in the Baltic Sea.</title>
        <authorList>
            <person name="Hausmann B."/>
            <person name="Vandieken V."/>
            <person name="Pjevac P."/>
            <person name="Schreck K."/>
            <person name="Herbold C.W."/>
            <person name="Loy A."/>
        </authorList>
    </citation>
    <scope>NUCLEOTIDE SEQUENCE [LARGE SCALE GENOMIC DNA]</scope>
    <source>
        <strain evidence="2 3">63.6F</strain>
    </source>
</reference>
<evidence type="ECO:0000313" key="2">
    <source>
        <dbReference type="EMBL" id="TGE36380.1"/>
    </source>
</evidence>
<accession>A0A4Z0R0V5</accession>
<evidence type="ECO:0000259" key="1">
    <source>
        <dbReference type="Pfam" id="PF02589"/>
    </source>
</evidence>
<dbReference type="PANTHER" id="PTHR43682">
    <property type="entry name" value="LACTATE UTILIZATION PROTEIN C"/>
    <property type="match status" value="1"/>
</dbReference>
<dbReference type="PANTHER" id="PTHR43682:SF1">
    <property type="entry name" value="LACTATE UTILIZATION PROTEIN C"/>
    <property type="match status" value="1"/>
</dbReference>
<dbReference type="InterPro" id="IPR003741">
    <property type="entry name" value="LUD_dom"/>
</dbReference>
<name>A0A4Z0R0V5_9FIRM</name>
<dbReference type="InterPro" id="IPR024185">
    <property type="entry name" value="FTHF_cligase-like_sf"/>
</dbReference>
<dbReference type="OrthoDB" id="9794157at2"/>
<feature type="domain" description="LUD" evidence="1">
    <location>
        <begin position="56"/>
        <end position="237"/>
    </location>
</feature>
<sequence>MIQLCKNEVRVLTHINEFISQLSSKLGRPTPTEPPKYVPIDVPHFHLSESKERASNFMNNWQALGGKGAIVNSHEDTVLCLTEWFGEQQSTCPNKDQAIVAWDMLPTIAESAFAALEWPLARYTQAAKKPRDRYLLASQAELGVTGADWGIALSGTLVVNSSPQRGRAISLLPPRHLTFIEASKLRDNLFEVLEELISLGVPPSAIEMISGPSRTSDIEMDLSIGVHGPIEVYVVLISD</sequence>